<evidence type="ECO:0000313" key="1">
    <source>
        <dbReference type="EMBL" id="RVD83936.1"/>
    </source>
</evidence>
<proteinExistence type="predicted"/>
<dbReference type="VEuPathDB" id="FungiDB:DFL_005708"/>
<dbReference type="GeneID" id="93588019"/>
<dbReference type="SUPFAM" id="SSF52047">
    <property type="entry name" value="RNI-like"/>
    <property type="match status" value="1"/>
</dbReference>
<dbReference type="OrthoDB" id="5409438at2759"/>
<dbReference type="EMBL" id="SAEB01000007">
    <property type="protein sequence ID" value="RVD83936.1"/>
    <property type="molecule type" value="Genomic_DNA"/>
</dbReference>
<protein>
    <recommendedName>
        <fullName evidence="3">F-box domain-containing protein</fullName>
    </recommendedName>
</protein>
<accession>A0A436ZZ27</accession>
<organism evidence="1 2">
    <name type="scientific">Arthrobotrys flagrans</name>
    <name type="common">Nematode-trapping fungus</name>
    <name type="synonym">Trichothecium flagrans</name>
    <dbReference type="NCBI Taxonomy" id="97331"/>
    <lineage>
        <taxon>Eukaryota</taxon>
        <taxon>Fungi</taxon>
        <taxon>Dikarya</taxon>
        <taxon>Ascomycota</taxon>
        <taxon>Pezizomycotina</taxon>
        <taxon>Orbiliomycetes</taxon>
        <taxon>Orbiliales</taxon>
        <taxon>Orbiliaceae</taxon>
        <taxon>Arthrobotrys</taxon>
    </lineage>
</organism>
<evidence type="ECO:0000313" key="2">
    <source>
        <dbReference type="Proteomes" id="UP000283090"/>
    </source>
</evidence>
<sequence length="492" mass="54408">MAAPRTTLTSLPPELFLTIFSYLPHRTVKTVISPLHSTTRTSPSKSALQTLSFTSKSLRTISTPYIFESITIKSPTQLQEFVKDGGIGEMVGRYVRRVVVRWEAYGGVVKVSEQCPRDKNLDVLMRRAVELMPNLNALTMDFPGAINALACAIVGRQGLKHLHGVSVRNGRAEYGGEITGLLYKLGKLRGLQSLTVDGTSTSTDTMESKSVLHPYRGDFGDLVNLEVTNVSKFNDNLLYSLMRTANKSTALTVKNCAGVTLSGTRKLLTEYGGRLQYLSLEVLKKRVHEGHRPEHDAEHEHELYRFSDGEHLCPVIRDYCNNLQILDIYTNKICKEILFPKSTGSGAMTGGLPTPPESPDLPPTRVIDIPTPPTDTTIDARGFVRTGMLPPPLFSFQNLSLFHQGEEEGLMQTPVEKRQKMKRVKLRIPYDPSCYGAGMGGPSLQQRFTTLCDGTPAIELLEVGKKAFEEGVAELANVQGHWKGGPYLIMKD</sequence>
<keyword evidence="2" id="KW-1185">Reference proteome</keyword>
<gene>
    <name evidence="1" type="ORF">DFL_005708</name>
</gene>
<reference evidence="1 2" key="1">
    <citation type="submission" date="2019-01" db="EMBL/GenBank/DDBJ databases">
        <title>Intercellular communication is required for trap formation in the nematode-trapping fungus Duddingtonia flagrans.</title>
        <authorList>
            <person name="Youssar L."/>
            <person name="Wernet V."/>
            <person name="Hensel N."/>
            <person name="Hildebrandt H.-G."/>
            <person name="Fischer R."/>
        </authorList>
    </citation>
    <scope>NUCLEOTIDE SEQUENCE [LARGE SCALE GENOMIC DNA]</scope>
    <source>
        <strain evidence="1 2">CBS H-5679</strain>
    </source>
</reference>
<comment type="caution">
    <text evidence="1">The sequence shown here is derived from an EMBL/GenBank/DDBJ whole genome shotgun (WGS) entry which is preliminary data.</text>
</comment>
<evidence type="ECO:0008006" key="3">
    <source>
        <dbReference type="Google" id="ProtNLM"/>
    </source>
</evidence>
<dbReference type="Proteomes" id="UP000283090">
    <property type="component" value="Unassembled WGS sequence"/>
</dbReference>
<dbReference type="AlphaFoldDB" id="A0A436ZZ27"/>
<name>A0A436ZZ27_ARTFL</name>
<dbReference type="RefSeq" id="XP_067489480.1">
    <property type="nucleotide sequence ID" value="XM_067635006.1"/>
</dbReference>